<name>A0A9P8TJQ9_WICPI</name>
<dbReference type="AlphaFoldDB" id="A0A9P8TJQ9"/>
<evidence type="ECO:0000313" key="2">
    <source>
        <dbReference type="EMBL" id="KAH3681185.1"/>
    </source>
</evidence>
<keyword evidence="3" id="KW-1185">Reference proteome</keyword>
<keyword evidence="1" id="KW-0812">Transmembrane</keyword>
<accession>A0A9P8TJQ9</accession>
<feature type="transmembrane region" description="Helical" evidence="1">
    <location>
        <begin position="12"/>
        <end position="32"/>
    </location>
</feature>
<sequence length="69" mass="7742">MDSTDRTKVGLSASLVASNGWPLMMYFIGWWLSQFQATVNSEPDLIGFNEFNMNLCLSPTLRTMSSQFG</sequence>
<keyword evidence="1" id="KW-0472">Membrane</keyword>
<evidence type="ECO:0000256" key="1">
    <source>
        <dbReference type="SAM" id="Phobius"/>
    </source>
</evidence>
<reference evidence="2" key="2">
    <citation type="submission" date="2021-01" db="EMBL/GenBank/DDBJ databases">
        <authorList>
            <person name="Schikora-Tamarit M.A."/>
        </authorList>
    </citation>
    <scope>NUCLEOTIDE SEQUENCE</scope>
    <source>
        <strain evidence="2">CBS2887</strain>
    </source>
</reference>
<dbReference type="EMBL" id="JAEUBG010004553">
    <property type="protein sequence ID" value="KAH3681185.1"/>
    <property type="molecule type" value="Genomic_DNA"/>
</dbReference>
<organism evidence="2 3">
    <name type="scientific">Wickerhamomyces pijperi</name>
    <name type="common">Yeast</name>
    <name type="synonym">Pichia pijperi</name>
    <dbReference type="NCBI Taxonomy" id="599730"/>
    <lineage>
        <taxon>Eukaryota</taxon>
        <taxon>Fungi</taxon>
        <taxon>Dikarya</taxon>
        <taxon>Ascomycota</taxon>
        <taxon>Saccharomycotina</taxon>
        <taxon>Saccharomycetes</taxon>
        <taxon>Phaffomycetales</taxon>
        <taxon>Wickerhamomycetaceae</taxon>
        <taxon>Wickerhamomyces</taxon>
    </lineage>
</organism>
<keyword evidence="1" id="KW-1133">Transmembrane helix</keyword>
<gene>
    <name evidence="2" type="ORF">WICPIJ_007880</name>
</gene>
<dbReference type="Proteomes" id="UP000774326">
    <property type="component" value="Unassembled WGS sequence"/>
</dbReference>
<evidence type="ECO:0000313" key="3">
    <source>
        <dbReference type="Proteomes" id="UP000774326"/>
    </source>
</evidence>
<comment type="caution">
    <text evidence="2">The sequence shown here is derived from an EMBL/GenBank/DDBJ whole genome shotgun (WGS) entry which is preliminary data.</text>
</comment>
<reference evidence="2" key="1">
    <citation type="journal article" date="2021" name="Open Biol.">
        <title>Shared evolutionary footprints suggest mitochondrial oxidative damage underlies multiple complex I losses in fungi.</title>
        <authorList>
            <person name="Schikora-Tamarit M.A."/>
            <person name="Marcet-Houben M."/>
            <person name="Nosek J."/>
            <person name="Gabaldon T."/>
        </authorList>
    </citation>
    <scope>NUCLEOTIDE SEQUENCE</scope>
    <source>
        <strain evidence="2">CBS2887</strain>
    </source>
</reference>
<proteinExistence type="predicted"/>
<protein>
    <submittedName>
        <fullName evidence="2">Uncharacterized protein</fullName>
    </submittedName>
</protein>